<organism evidence="1 2">
    <name type="scientific">Caulobacter zeae</name>
    <dbReference type="NCBI Taxonomy" id="2055137"/>
    <lineage>
        <taxon>Bacteria</taxon>
        <taxon>Pseudomonadati</taxon>
        <taxon>Pseudomonadota</taxon>
        <taxon>Alphaproteobacteria</taxon>
        <taxon>Caulobacterales</taxon>
        <taxon>Caulobacteraceae</taxon>
        <taxon>Caulobacter</taxon>
    </lineage>
</organism>
<dbReference type="EMBL" id="PJRS01000044">
    <property type="protein sequence ID" value="PLR20952.1"/>
    <property type="molecule type" value="Genomic_DNA"/>
</dbReference>
<dbReference type="Proteomes" id="UP000234479">
    <property type="component" value="Unassembled WGS sequence"/>
</dbReference>
<evidence type="ECO:0000313" key="2">
    <source>
        <dbReference type="Proteomes" id="UP000234479"/>
    </source>
</evidence>
<protein>
    <submittedName>
        <fullName evidence="1">Uncharacterized protein</fullName>
    </submittedName>
</protein>
<reference evidence="1 2" key="1">
    <citation type="submission" date="2017-12" db="EMBL/GenBank/DDBJ databases">
        <title>The genome sequence of Caulobacter sp. 410.</title>
        <authorList>
            <person name="Gao J."/>
            <person name="Mao X."/>
            <person name="Sun J."/>
        </authorList>
    </citation>
    <scope>NUCLEOTIDE SEQUENCE [LARGE SCALE GENOMIC DNA]</scope>
    <source>
        <strain evidence="1 2">410</strain>
    </source>
</reference>
<proteinExistence type="predicted"/>
<accession>A0A2N5D4J0</accession>
<keyword evidence="2" id="KW-1185">Reference proteome</keyword>
<dbReference type="SUPFAM" id="SSF52255">
    <property type="entry name" value="N5-CAIR mutase (phosphoribosylaminoimidazole carboxylase, PurE)"/>
    <property type="match status" value="1"/>
</dbReference>
<name>A0A2N5D4J0_9CAUL</name>
<sequence length="361" mass="37026">MVLESSVSPSVAYPSVEPEAADLLIISIGNASPRAASVLSQALELPVETVVDALYRAPARLLANLPAADATRLAALIGTLGVEASVAPAGAALVRAPTMDLAAELLDLDAADAVAAILGRFLGMEPAAALDLLLTPPGVILGAVTEPTVRALEAALPSGAVRLTASRPDEARFALFASDLSHLQASVLRQRLPAGADVSAGGSATVFDLSRGEADALWRRLKAPEQVRIVDQAFLRFTLDLVAAPPQAAAALEALAGVPAEDFDLLSQALPVPIEAGVAFADLEGRLAAYAEAGLTVRAELETFSHQALDILSAPAAVLAEVGLSGVAPLATGLMPLPRARLLRHRLEAAGAEVLFSEIRA</sequence>
<dbReference type="AlphaFoldDB" id="A0A2N5D4J0"/>
<gene>
    <name evidence="1" type="ORF">SGCZBJ_21160</name>
</gene>
<comment type="caution">
    <text evidence="1">The sequence shown here is derived from an EMBL/GenBank/DDBJ whole genome shotgun (WGS) entry which is preliminary data.</text>
</comment>
<evidence type="ECO:0000313" key="1">
    <source>
        <dbReference type="EMBL" id="PLR20952.1"/>
    </source>
</evidence>